<comment type="similarity">
    <text evidence="1">Belongs to the isochorismatase family.</text>
</comment>
<gene>
    <name evidence="4" type="primary">isoc1_1</name>
    <name evidence="4" type="ORF">CM83_1363</name>
</gene>
<proteinExistence type="inferred from homology"/>
<accession>A0A0A9Z1N8</accession>
<feature type="transmembrane region" description="Helical" evidence="2">
    <location>
        <begin position="16"/>
        <end position="35"/>
    </location>
</feature>
<dbReference type="PANTHER" id="PTHR14119">
    <property type="entry name" value="HYDROLASE"/>
    <property type="match status" value="1"/>
</dbReference>
<organism evidence="4">
    <name type="scientific">Lygus hesperus</name>
    <name type="common">Western plant bug</name>
    <dbReference type="NCBI Taxonomy" id="30085"/>
    <lineage>
        <taxon>Eukaryota</taxon>
        <taxon>Metazoa</taxon>
        <taxon>Ecdysozoa</taxon>
        <taxon>Arthropoda</taxon>
        <taxon>Hexapoda</taxon>
        <taxon>Insecta</taxon>
        <taxon>Pterygota</taxon>
        <taxon>Neoptera</taxon>
        <taxon>Paraneoptera</taxon>
        <taxon>Hemiptera</taxon>
        <taxon>Heteroptera</taxon>
        <taxon>Panheteroptera</taxon>
        <taxon>Cimicomorpha</taxon>
        <taxon>Miridae</taxon>
        <taxon>Mirini</taxon>
        <taxon>Lygus</taxon>
    </lineage>
</organism>
<reference evidence="4" key="1">
    <citation type="journal article" date="2014" name="PLoS ONE">
        <title>Transcriptome-Based Identification of ABC Transporters in the Western Tarnished Plant Bug Lygus hesperus.</title>
        <authorList>
            <person name="Hull J.J."/>
            <person name="Chaney K."/>
            <person name="Geib S.M."/>
            <person name="Fabrick J.A."/>
            <person name="Brent C.S."/>
            <person name="Walsh D."/>
            <person name="Lavine L.C."/>
        </authorList>
    </citation>
    <scope>NUCLEOTIDE SEQUENCE</scope>
</reference>
<reference evidence="4" key="2">
    <citation type="submission" date="2014-07" db="EMBL/GenBank/DDBJ databases">
        <authorList>
            <person name="Hull J."/>
        </authorList>
    </citation>
    <scope>NUCLEOTIDE SEQUENCE</scope>
</reference>
<sequence>QYISYYRQVKRINNQLHTYTLLVLIYFFHSTFMRVTSGMLQKCLLPHYTTSKTAFLCIDLQTAFAKNIPNFSSCVFVANRFSKLHGILHEHTTFHLTEQYPKGLGKTVDEIALPPLCKPVEKFSFTAFTPEIKQQLTGAENVVVFGIEGHVCVLQTVRDLLDSQHRVYLAVDGVGSQRESDLKPALKLMRS</sequence>
<dbReference type="AlphaFoldDB" id="A0A0A9Z1N8"/>
<evidence type="ECO:0000259" key="3">
    <source>
        <dbReference type="Pfam" id="PF00857"/>
    </source>
</evidence>
<keyword evidence="2" id="KW-0812">Transmembrane</keyword>
<evidence type="ECO:0000313" key="4">
    <source>
        <dbReference type="EMBL" id="JAG38384.1"/>
    </source>
</evidence>
<dbReference type="InterPro" id="IPR050993">
    <property type="entry name" value="Isochorismatase_domain"/>
</dbReference>
<dbReference type="Pfam" id="PF00857">
    <property type="entry name" value="Isochorismatase"/>
    <property type="match status" value="1"/>
</dbReference>
<protein>
    <submittedName>
        <fullName evidence="4">Isochorismatase domain-containing protein 1</fullName>
    </submittedName>
</protein>
<dbReference type="InterPro" id="IPR036380">
    <property type="entry name" value="Isochorismatase-like_sf"/>
</dbReference>
<dbReference type="InterPro" id="IPR000868">
    <property type="entry name" value="Isochorismatase-like_dom"/>
</dbReference>
<keyword evidence="2" id="KW-1133">Transmembrane helix</keyword>
<dbReference type="EMBL" id="GBHO01005220">
    <property type="protein sequence ID" value="JAG38384.1"/>
    <property type="molecule type" value="Transcribed_RNA"/>
</dbReference>
<evidence type="ECO:0000256" key="1">
    <source>
        <dbReference type="ARBA" id="ARBA00006336"/>
    </source>
</evidence>
<dbReference type="Gene3D" id="3.40.50.850">
    <property type="entry name" value="Isochorismatase-like"/>
    <property type="match status" value="1"/>
</dbReference>
<keyword evidence="2" id="KW-0472">Membrane</keyword>
<dbReference type="SUPFAM" id="SSF52499">
    <property type="entry name" value="Isochorismatase-like hydrolases"/>
    <property type="match status" value="1"/>
</dbReference>
<evidence type="ECO:0000256" key="2">
    <source>
        <dbReference type="SAM" id="Phobius"/>
    </source>
</evidence>
<feature type="domain" description="Isochorismatase-like" evidence="3">
    <location>
        <begin position="53"/>
        <end position="190"/>
    </location>
</feature>
<name>A0A0A9Z1N8_LYGHE</name>
<dbReference type="PANTHER" id="PTHR14119:SF3">
    <property type="entry name" value="ISOCHORISMATASE DOMAIN-CONTAINING PROTEIN 2"/>
    <property type="match status" value="1"/>
</dbReference>
<feature type="non-terminal residue" evidence="4">
    <location>
        <position position="1"/>
    </location>
</feature>